<protein>
    <submittedName>
        <fullName evidence="1">Uncharacterized protein</fullName>
    </submittedName>
</protein>
<organism evidence="1 2">
    <name type="scientific">Sarcoptes scabiei</name>
    <name type="common">Itch mite</name>
    <name type="synonym">Acarus scabiei</name>
    <dbReference type="NCBI Taxonomy" id="52283"/>
    <lineage>
        <taxon>Eukaryota</taxon>
        <taxon>Metazoa</taxon>
        <taxon>Ecdysozoa</taxon>
        <taxon>Arthropoda</taxon>
        <taxon>Chelicerata</taxon>
        <taxon>Arachnida</taxon>
        <taxon>Acari</taxon>
        <taxon>Acariformes</taxon>
        <taxon>Sarcoptiformes</taxon>
        <taxon>Astigmata</taxon>
        <taxon>Psoroptidia</taxon>
        <taxon>Sarcoptoidea</taxon>
        <taxon>Sarcoptidae</taxon>
        <taxon>Sarcoptinae</taxon>
        <taxon>Sarcoptes</taxon>
    </lineage>
</organism>
<dbReference type="OrthoDB" id="10003330at2759"/>
<proteinExistence type="predicted"/>
<dbReference type="Proteomes" id="UP000616769">
    <property type="component" value="Unassembled WGS sequence"/>
</dbReference>
<reference evidence="1 2" key="1">
    <citation type="journal article" date="2015" name="Parasit. Vectors">
        <title>Draft genome of the scabies mite.</title>
        <authorList>
            <person name="Rider S.D.Jr."/>
            <person name="Morgan M.S."/>
            <person name="Arlian L.G."/>
        </authorList>
    </citation>
    <scope>NUCLEOTIDE SEQUENCE [LARGE SCALE GENOMIC DNA]</scope>
    <source>
        <strain evidence="1">Arlian Lab</strain>
    </source>
</reference>
<gene>
    <name evidence="1" type="ORF">QR98_0044700</name>
</gene>
<dbReference type="AlphaFoldDB" id="A0A132A4Y1"/>
<sequence>MNFRDSIDKLISRWNIENQTANSDVFVFDLQFSWLLPIKKFTLRRNWGDAIQDGISLNEIGNSIRSHWIMVPNGKGQTLVKHDIYLELSKWYQTVYSAVHDNQLKLLAKSFELNHGIMNASTI</sequence>
<comment type="caution">
    <text evidence="1">The sequence shown here is derived from an EMBL/GenBank/DDBJ whole genome shotgun (WGS) entry which is preliminary data.</text>
</comment>
<evidence type="ECO:0000313" key="1">
    <source>
        <dbReference type="EMBL" id="KPM05997.1"/>
    </source>
</evidence>
<dbReference type="EMBL" id="JXLN01010600">
    <property type="protein sequence ID" value="KPM05997.1"/>
    <property type="molecule type" value="Genomic_DNA"/>
</dbReference>
<name>A0A132A4Y1_SARSC</name>
<evidence type="ECO:0000313" key="2">
    <source>
        <dbReference type="Proteomes" id="UP000616769"/>
    </source>
</evidence>
<dbReference type="VEuPathDB" id="VectorBase:SSCA005165"/>
<accession>A0A132A4Y1</accession>